<keyword evidence="4" id="KW-0812">Transmembrane</keyword>
<comment type="subcellular location">
    <subcellularLocation>
        <location evidence="1">Membrane</location>
        <topology evidence="1">Single-pass membrane protein</topology>
    </subcellularLocation>
</comment>
<evidence type="ECO:0000313" key="6">
    <source>
        <dbReference type="EMBL" id="AOH84177.1"/>
    </source>
</evidence>
<dbReference type="KEGG" id="span:AWL63_09555"/>
<dbReference type="STRING" id="1560345.AWL63_09555"/>
<dbReference type="GO" id="GO:0005886">
    <property type="term" value="C:plasma membrane"/>
    <property type="evidence" value="ECO:0007669"/>
    <property type="project" value="InterPro"/>
</dbReference>
<evidence type="ECO:0000256" key="1">
    <source>
        <dbReference type="ARBA" id="ARBA00004167"/>
    </source>
</evidence>
<dbReference type="PANTHER" id="PTHR10264">
    <property type="entry name" value="BAND 7 PROTEIN-RELATED"/>
    <property type="match status" value="1"/>
</dbReference>
<dbReference type="PANTHER" id="PTHR10264:SF19">
    <property type="entry name" value="AT06885P-RELATED"/>
    <property type="match status" value="1"/>
</dbReference>
<evidence type="ECO:0000256" key="2">
    <source>
        <dbReference type="ARBA" id="ARBA00006971"/>
    </source>
</evidence>
<evidence type="ECO:0000313" key="7">
    <source>
        <dbReference type="Proteomes" id="UP000094256"/>
    </source>
</evidence>
<dbReference type="InterPro" id="IPR010201">
    <property type="entry name" value="HflK"/>
</dbReference>
<feature type="region of interest" description="Disordered" evidence="3">
    <location>
        <begin position="10"/>
        <end position="60"/>
    </location>
</feature>
<keyword evidence="4" id="KW-0472">Membrane</keyword>
<proteinExistence type="inferred from homology"/>
<evidence type="ECO:0000256" key="4">
    <source>
        <dbReference type="SAM" id="Phobius"/>
    </source>
</evidence>
<organism evidence="6 7">
    <name type="scientific">Sphingomonas panacis</name>
    <dbReference type="NCBI Taxonomy" id="1560345"/>
    <lineage>
        <taxon>Bacteria</taxon>
        <taxon>Pseudomonadati</taxon>
        <taxon>Pseudomonadota</taxon>
        <taxon>Alphaproteobacteria</taxon>
        <taxon>Sphingomonadales</taxon>
        <taxon>Sphingomonadaceae</taxon>
        <taxon>Sphingomonas</taxon>
    </lineage>
</organism>
<dbReference type="OrthoDB" id="9779595at2"/>
<dbReference type="InterPro" id="IPR036013">
    <property type="entry name" value="Band_7/SPFH_dom_sf"/>
</dbReference>
<dbReference type="Gene3D" id="3.30.479.30">
    <property type="entry name" value="Band 7 domain"/>
    <property type="match status" value="1"/>
</dbReference>
<dbReference type="CDD" id="cd03404">
    <property type="entry name" value="SPFH_HflK"/>
    <property type="match status" value="1"/>
</dbReference>
<dbReference type="EMBL" id="CP014168">
    <property type="protein sequence ID" value="AOH84177.1"/>
    <property type="molecule type" value="Genomic_DNA"/>
</dbReference>
<feature type="transmembrane region" description="Helical" evidence="4">
    <location>
        <begin position="91"/>
        <end position="114"/>
    </location>
</feature>
<keyword evidence="4" id="KW-1133">Transmembrane helix</keyword>
<comment type="similarity">
    <text evidence="2">Belongs to the band 7/mec-2 family. HflK subfamily.</text>
</comment>
<reference evidence="6 7" key="1">
    <citation type="submission" date="2016-01" db="EMBL/GenBank/DDBJ databases">
        <title>Complete genome and mega plasmid sequence of Sphingomonas panacis DCY99 elicits systemic resistance in rice to Xanthomonas oryzae.</title>
        <authorList>
            <person name="Kim Y.J."/>
            <person name="Yang D.C."/>
            <person name="Sing P."/>
        </authorList>
    </citation>
    <scope>NUCLEOTIDE SEQUENCE [LARGE SCALE GENOMIC DNA]</scope>
    <source>
        <strain evidence="6 7">DCY99</strain>
    </source>
</reference>
<evidence type="ECO:0000259" key="5">
    <source>
        <dbReference type="SMART" id="SM00244"/>
    </source>
</evidence>
<feature type="compositionally biased region" description="Low complexity" evidence="3">
    <location>
        <begin position="357"/>
        <end position="372"/>
    </location>
</feature>
<dbReference type="InterPro" id="IPR001107">
    <property type="entry name" value="Band_7"/>
</dbReference>
<protein>
    <submittedName>
        <fullName evidence="6">Peptidase</fullName>
    </submittedName>
</protein>
<dbReference type="SMART" id="SM00244">
    <property type="entry name" value="PHB"/>
    <property type="match status" value="1"/>
</dbReference>
<sequence length="382" mass="40480">MTILTGWFQRPPLLNSDDKSPWGSGSDGDGAGGGGEGPRNPWAPKPGNGNGNRPRIPGPSALDEFIKRARGAGGGNGGGGRPHIPGTPSAGALWLIGLGIIVVLWIAFTSIHAIGPQQRAVVTFFGRYAGTLEPGIRLTLPAPFNSVMKVDVREIKTDTFPENGGENLMLTGDQNVVDVNYSVRWDISNPQDYVFQIADPKSTLRATAESAMRAVLATATLDDAIGSGRGAMEVKVQQNMQAILDSYNAGIRIQGVAIKGAQPPEQVIDSFKKVSAAQQEAQGNINKARGYAQQILARAQGEAASFDVIYAQYKLAPEVTRKRMYYETMEQVMARSDKTIVEAPGVVPYLPLPGGARRAPEAQAPAAQAAPATIPQVQGDAQ</sequence>
<dbReference type="AlphaFoldDB" id="A0A1B3Z9U1"/>
<name>A0A1B3Z9U1_9SPHN</name>
<evidence type="ECO:0000256" key="3">
    <source>
        <dbReference type="SAM" id="MobiDB-lite"/>
    </source>
</evidence>
<dbReference type="Pfam" id="PF01145">
    <property type="entry name" value="Band_7"/>
    <property type="match status" value="1"/>
</dbReference>
<keyword evidence="7" id="KW-1185">Reference proteome</keyword>
<gene>
    <name evidence="6" type="ORF">AWL63_09555</name>
</gene>
<feature type="region of interest" description="Disordered" evidence="3">
    <location>
        <begin position="357"/>
        <end position="382"/>
    </location>
</feature>
<dbReference type="InterPro" id="IPR043202">
    <property type="entry name" value="Band-7_stomatin-like"/>
</dbReference>
<feature type="domain" description="Band 7" evidence="5">
    <location>
        <begin position="109"/>
        <end position="275"/>
    </location>
</feature>
<dbReference type="Proteomes" id="UP000094256">
    <property type="component" value="Chromosome"/>
</dbReference>
<feature type="compositionally biased region" description="Gly residues" evidence="3">
    <location>
        <begin position="25"/>
        <end position="37"/>
    </location>
</feature>
<dbReference type="SUPFAM" id="SSF117892">
    <property type="entry name" value="Band 7/SPFH domain"/>
    <property type="match status" value="1"/>
</dbReference>
<dbReference type="RefSeq" id="WP_069204745.1">
    <property type="nucleotide sequence ID" value="NZ_CP014168.1"/>
</dbReference>
<accession>A0A1B3Z9U1</accession>